<comment type="similarity">
    <text evidence="5">Belongs to the vitamin-B12 dependent methionine synthase family.</text>
</comment>
<feature type="binding site" evidence="23">
    <location>
        <position position="987"/>
    </location>
    <ligand>
        <name>S-adenosyl-L-methionine</name>
        <dbReference type="ChEBI" id="CHEBI:59789"/>
    </ligand>
</feature>
<name>A0A7Y7PMP8_9BACT</name>
<dbReference type="EC" id="2.1.1.13" evidence="6 20"/>
<dbReference type="InterPro" id="IPR011005">
    <property type="entry name" value="Dihydropteroate_synth-like_sf"/>
</dbReference>
<dbReference type="Gene3D" id="3.10.196.10">
    <property type="entry name" value="Vitamin B12-dependent methionine synthase, activation domain"/>
    <property type="match status" value="1"/>
</dbReference>
<keyword evidence="12 21" id="KW-0949">S-adenosyl-L-methionine</keyword>
<keyword evidence="9 21" id="KW-0028">Amino-acid biosynthesis</keyword>
<dbReference type="NCBIfam" id="NF007024">
    <property type="entry name" value="PRK09490.1"/>
    <property type="match status" value="1"/>
</dbReference>
<comment type="cofactor">
    <cofactor evidence="3 21 22">
        <name>methylcob(III)alamin</name>
        <dbReference type="ChEBI" id="CHEBI:28115"/>
    </cofactor>
</comment>
<evidence type="ECO:0000256" key="13">
    <source>
        <dbReference type="ARBA" id="ARBA00022723"/>
    </source>
</evidence>
<dbReference type="InterPro" id="IPR000489">
    <property type="entry name" value="Pterin-binding_dom"/>
</dbReference>
<evidence type="ECO:0000256" key="18">
    <source>
        <dbReference type="ARBA" id="ARBA00025552"/>
    </source>
</evidence>
<dbReference type="PROSITE" id="PS50970">
    <property type="entry name" value="HCY"/>
    <property type="match status" value="1"/>
</dbReference>
<organism evidence="31 32">
    <name type="scientific">Hymenobacter lapidiphilus</name>
    <dbReference type="NCBI Taxonomy" id="2608003"/>
    <lineage>
        <taxon>Bacteria</taxon>
        <taxon>Pseudomonadati</taxon>
        <taxon>Bacteroidota</taxon>
        <taxon>Cytophagia</taxon>
        <taxon>Cytophagales</taxon>
        <taxon>Hymenobacteraceae</taxon>
        <taxon>Hymenobacter</taxon>
    </lineage>
</organism>
<feature type="binding site" evidence="23">
    <location>
        <position position="845"/>
    </location>
    <ligand>
        <name>methylcob(III)alamin</name>
        <dbReference type="ChEBI" id="CHEBI:28115"/>
    </ligand>
</feature>
<feature type="compositionally biased region" description="Low complexity" evidence="25">
    <location>
        <begin position="357"/>
        <end position="371"/>
    </location>
</feature>
<dbReference type="Gene3D" id="3.20.20.330">
    <property type="entry name" value="Homocysteine-binding-like domain"/>
    <property type="match status" value="1"/>
</dbReference>
<dbReference type="Pfam" id="PF02574">
    <property type="entry name" value="S-methyl_trans"/>
    <property type="match status" value="1"/>
</dbReference>
<feature type="binding site" evidence="22 24">
    <location>
        <position position="256"/>
    </location>
    <ligand>
        <name>Zn(2+)</name>
        <dbReference type="ChEBI" id="CHEBI:29105"/>
    </ligand>
</feature>
<dbReference type="RefSeq" id="WP_176907554.1">
    <property type="nucleotide sequence ID" value="NZ_JABKAU010000007.1"/>
</dbReference>
<feature type="binding site" evidence="22 24">
    <location>
        <position position="319"/>
    </location>
    <ligand>
        <name>Zn(2+)</name>
        <dbReference type="ChEBI" id="CHEBI:29105"/>
    </ligand>
</feature>
<feature type="domain" description="AdoMet activation" evidence="28">
    <location>
        <begin position="937"/>
        <end position="1270"/>
    </location>
</feature>
<dbReference type="InterPro" id="IPR006158">
    <property type="entry name" value="Cobalamin-bd"/>
</dbReference>
<keyword evidence="8 21" id="KW-0489">Methyltransferase</keyword>
<keyword evidence="17 21" id="KW-0170">Cobalt</keyword>
<dbReference type="GO" id="GO:0050667">
    <property type="term" value="P:homocysteine metabolic process"/>
    <property type="evidence" value="ECO:0007669"/>
    <property type="project" value="TreeGrafter"/>
</dbReference>
<dbReference type="InterPro" id="IPR011822">
    <property type="entry name" value="MetH"/>
</dbReference>
<evidence type="ECO:0000256" key="14">
    <source>
        <dbReference type="ARBA" id="ARBA00022737"/>
    </source>
</evidence>
<evidence type="ECO:0000256" key="1">
    <source>
        <dbReference type="ARBA" id="ARBA00001700"/>
    </source>
</evidence>
<dbReference type="PROSITE" id="PS51337">
    <property type="entry name" value="B12_BINDING_NTER"/>
    <property type="match status" value="1"/>
</dbReference>
<feature type="binding site" evidence="23">
    <location>
        <position position="733"/>
    </location>
    <ligand>
        <name>methylcob(III)alamin</name>
        <dbReference type="ChEBI" id="CHEBI:28115"/>
    </ligand>
</feature>
<gene>
    <name evidence="31" type="primary">metH</name>
    <name evidence="31" type="ORF">HW554_05480</name>
</gene>
<evidence type="ECO:0000259" key="28">
    <source>
        <dbReference type="PROSITE" id="PS50974"/>
    </source>
</evidence>
<dbReference type="GO" id="GO:0008705">
    <property type="term" value="F:methionine synthase activity"/>
    <property type="evidence" value="ECO:0007669"/>
    <property type="project" value="UniProtKB-UniRule"/>
</dbReference>
<dbReference type="SUPFAM" id="SSF47644">
    <property type="entry name" value="Methionine synthase domain"/>
    <property type="match status" value="1"/>
</dbReference>
<evidence type="ECO:0000256" key="19">
    <source>
        <dbReference type="ARBA" id="ARBA00031040"/>
    </source>
</evidence>
<dbReference type="SUPFAM" id="SSF52242">
    <property type="entry name" value="Cobalamin (vitamin B12)-binding domain"/>
    <property type="match status" value="1"/>
</dbReference>
<dbReference type="InterPro" id="IPR036724">
    <property type="entry name" value="Cobalamin-bd_sf"/>
</dbReference>
<evidence type="ECO:0000256" key="11">
    <source>
        <dbReference type="ARBA" id="ARBA00022679"/>
    </source>
</evidence>
<dbReference type="PROSITE" id="PS51332">
    <property type="entry name" value="B12_BINDING"/>
    <property type="match status" value="1"/>
</dbReference>
<evidence type="ECO:0000256" key="23">
    <source>
        <dbReference type="PIRSR" id="PIRSR000381-2"/>
    </source>
</evidence>
<dbReference type="InterPro" id="IPR004223">
    <property type="entry name" value="VitB12-dep_Met_synth_activ_dom"/>
</dbReference>
<dbReference type="UniPathway" id="UPA00051">
    <property type="reaction ID" value="UER00081"/>
</dbReference>
<dbReference type="PANTHER" id="PTHR45833">
    <property type="entry name" value="METHIONINE SYNTHASE"/>
    <property type="match status" value="1"/>
</dbReference>
<dbReference type="Gene3D" id="3.40.50.280">
    <property type="entry name" value="Cobalamin-binding domain"/>
    <property type="match status" value="1"/>
</dbReference>
<keyword evidence="32" id="KW-1185">Reference proteome</keyword>
<evidence type="ECO:0000256" key="25">
    <source>
        <dbReference type="SAM" id="MobiDB-lite"/>
    </source>
</evidence>
<evidence type="ECO:0000256" key="15">
    <source>
        <dbReference type="ARBA" id="ARBA00022833"/>
    </source>
</evidence>
<evidence type="ECO:0000256" key="4">
    <source>
        <dbReference type="ARBA" id="ARBA00005178"/>
    </source>
</evidence>
<dbReference type="FunFam" id="3.40.50.280:FF:000001">
    <property type="entry name" value="Methionine synthase"/>
    <property type="match status" value="1"/>
</dbReference>
<comment type="caution">
    <text evidence="31">The sequence shown here is derived from an EMBL/GenBank/DDBJ whole genome shotgun (WGS) entry which is preliminary data.</text>
</comment>
<evidence type="ECO:0000256" key="7">
    <source>
        <dbReference type="ARBA" id="ARBA00013998"/>
    </source>
</evidence>
<dbReference type="GO" id="GO:0032259">
    <property type="term" value="P:methylation"/>
    <property type="evidence" value="ECO:0007669"/>
    <property type="project" value="UniProtKB-KW"/>
</dbReference>
<dbReference type="InterPro" id="IPR003726">
    <property type="entry name" value="HCY_dom"/>
</dbReference>
<comment type="pathway">
    <text evidence="4 21">Amino-acid biosynthesis; L-methionine biosynthesis via de novo pathway; L-methionine from L-homocysteine (MetH route): step 1/1.</text>
</comment>
<dbReference type="CDD" id="cd02069">
    <property type="entry name" value="methionine_synthase_B12_BD"/>
    <property type="match status" value="1"/>
</dbReference>
<evidence type="ECO:0000256" key="17">
    <source>
        <dbReference type="ARBA" id="ARBA00023285"/>
    </source>
</evidence>
<dbReference type="SUPFAM" id="SSF82282">
    <property type="entry name" value="Homocysteine S-methyltransferase"/>
    <property type="match status" value="1"/>
</dbReference>
<dbReference type="CDD" id="cd00740">
    <property type="entry name" value="MeTr"/>
    <property type="match status" value="1"/>
</dbReference>
<keyword evidence="11 21" id="KW-0808">Transferase</keyword>
<feature type="domain" description="Hcy-binding" evidence="26">
    <location>
        <begin position="14"/>
        <end position="334"/>
    </location>
</feature>
<feature type="binding site" evidence="22 24">
    <location>
        <position position="320"/>
    </location>
    <ligand>
        <name>Zn(2+)</name>
        <dbReference type="ChEBI" id="CHEBI:29105"/>
    </ligand>
</feature>
<feature type="domain" description="B12-binding" evidence="29">
    <location>
        <begin position="787"/>
        <end position="922"/>
    </location>
</feature>
<dbReference type="InterPro" id="IPR036589">
    <property type="entry name" value="HCY_dom_sf"/>
</dbReference>
<dbReference type="Pfam" id="PF02607">
    <property type="entry name" value="B12-binding_2"/>
    <property type="match status" value="1"/>
</dbReference>
<evidence type="ECO:0000256" key="21">
    <source>
        <dbReference type="PIRNR" id="PIRNR000381"/>
    </source>
</evidence>
<comment type="cofactor">
    <cofactor evidence="2 21 24">
        <name>Zn(2+)</name>
        <dbReference type="ChEBI" id="CHEBI:29105"/>
    </cofactor>
</comment>
<keyword evidence="13 21" id="KW-0479">Metal-binding</keyword>
<comment type="function">
    <text evidence="18 21">Catalyzes the transfer of a methyl group from methyl-cobalamin to homocysteine, yielding enzyme-bound cob(I)alamin and methionine. Subsequently, remethylates the cofactor using methyltetrahydrofolate.</text>
</comment>
<feature type="region of interest" description="Disordered" evidence="25">
    <location>
        <begin position="338"/>
        <end position="372"/>
    </location>
</feature>
<feature type="binding site" evidence="23">
    <location>
        <position position="1177"/>
    </location>
    <ligand>
        <name>S-adenosyl-L-methionine</name>
        <dbReference type="ChEBI" id="CHEBI:59789"/>
    </ligand>
</feature>
<feature type="binding site" evidence="23">
    <location>
        <position position="849"/>
    </location>
    <ligand>
        <name>methylcob(III)alamin</name>
        <dbReference type="ChEBI" id="CHEBI:28115"/>
    </ligand>
</feature>
<dbReference type="PANTHER" id="PTHR45833:SF1">
    <property type="entry name" value="METHIONINE SYNTHASE"/>
    <property type="match status" value="1"/>
</dbReference>
<reference evidence="31 32" key="1">
    <citation type="submission" date="2020-05" db="EMBL/GenBank/DDBJ databases">
        <title>Hymenobacter terrestris sp. nov. and Hymenobacter lapidiphilus sp. nov., isolated from regoliths in Antarctica.</title>
        <authorList>
            <person name="Sedlacek I."/>
            <person name="Pantucek R."/>
            <person name="Zeman M."/>
            <person name="Holochova P."/>
            <person name="Kralova S."/>
            <person name="Stankova E."/>
            <person name="Sedo O."/>
            <person name="Micenkova L."/>
            <person name="Svec P."/>
            <person name="Gupta V."/>
            <person name="Sood U."/>
            <person name="Korpole U.S."/>
            <person name="Lal R."/>
        </authorList>
    </citation>
    <scope>NUCLEOTIDE SEQUENCE [LARGE SCALE GENOMIC DNA]</scope>
    <source>
        <strain evidence="31 32">P5342</strain>
    </source>
</reference>
<dbReference type="GO" id="GO:0005829">
    <property type="term" value="C:cytosol"/>
    <property type="evidence" value="ECO:0007669"/>
    <property type="project" value="TreeGrafter"/>
</dbReference>
<evidence type="ECO:0000313" key="31">
    <source>
        <dbReference type="EMBL" id="NVO30648.1"/>
    </source>
</evidence>
<evidence type="ECO:0000256" key="3">
    <source>
        <dbReference type="ARBA" id="ARBA00001956"/>
    </source>
</evidence>
<feature type="binding site" evidence="23">
    <location>
        <begin position="797"/>
        <end position="801"/>
    </location>
    <ligand>
        <name>methylcob(III)alamin</name>
        <dbReference type="ChEBI" id="CHEBI:28115"/>
    </ligand>
</feature>
<dbReference type="Pfam" id="PF02965">
    <property type="entry name" value="Met_synt_B12"/>
    <property type="match status" value="1"/>
</dbReference>
<dbReference type="SUPFAM" id="SSF56507">
    <property type="entry name" value="Methionine synthase activation domain-like"/>
    <property type="match status" value="1"/>
</dbReference>
<dbReference type="Proteomes" id="UP000565521">
    <property type="component" value="Unassembled WGS sequence"/>
</dbReference>
<proteinExistence type="inferred from homology"/>
<dbReference type="Gene3D" id="1.10.288.10">
    <property type="entry name" value="Cobalamin-dependent Methionine Synthase, domain 2"/>
    <property type="match status" value="1"/>
</dbReference>
<comment type="catalytic activity">
    <reaction evidence="1 21">
        <text>(6S)-5-methyl-5,6,7,8-tetrahydrofolate + L-homocysteine = (6S)-5,6,7,8-tetrahydrofolate + L-methionine</text>
        <dbReference type="Rhea" id="RHEA:11172"/>
        <dbReference type="ChEBI" id="CHEBI:18608"/>
        <dbReference type="ChEBI" id="CHEBI:57453"/>
        <dbReference type="ChEBI" id="CHEBI:57844"/>
        <dbReference type="ChEBI" id="CHEBI:58199"/>
        <dbReference type="EC" id="2.1.1.13"/>
    </reaction>
</comment>
<dbReference type="Pfam" id="PF00809">
    <property type="entry name" value="Pterin_bind"/>
    <property type="match status" value="1"/>
</dbReference>
<dbReference type="GO" id="GO:0008270">
    <property type="term" value="F:zinc ion binding"/>
    <property type="evidence" value="ECO:0007669"/>
    <property type="project" value="UniProtKB-UniRule"/>
</dbReference>
<evidence type="ECO:0000256" key="2">
    <source>
        <dbReference type="ARBA" id="ARBA00001947"/>
    </source>
</evidence>
<dbReference type="EMBL" id="JABKAU010000007">
    <property type="protein sequence ID" value="NVO30648.1"/>
    <property type="molecule type" value="Genomic_DNA"/>
</dbReference>
<evidence type="ECO:0000259" key="30">
    <source>
        <dbReference type="PROSITE" id="PS51337"/>
    </source>
</evidence>
<dbReference type="FunFam" id="1.10.1240.10:FF:000001">
    <property type="entry name" value="Methionine synthase"/>
    <property type="match status" value="1"/>
</dbReference>
<dbReference type="Gene3D" id="3.20.20.20">
    <property type="entry name" value="Dihydropteroate synthase-like"/>
    <property type="match status" value="1"/>
</dbReference>
<evidence type="ECO:0000256" key="9">
    <source>
        <dbReference type="ARBA" id="ARBA00022605"/>
    </source>
</evidence>
<keyword evidence="16 21" id="KW-0486">Methionine biosynthesis</keyword>
<dbReference type="GO" id="GO:0031419">
    <property type="term" value="F:cobalamin binding"/>
    <property type="evidence" value="ECO:0007669"/>
    <property type="project" value="UniProtKB-UniRule"/>
</dbReference>
<feature type="domain" description="B12-binding N-terminal" evidence="30">
    <location>
        <begin position="689"/>
        <end position="783"/>
    </location>
</feature>
<feature type="binding site" evidence="23">
    <location>
        <begin position="1232"/>
        <end position="1233"/>
    </location>
    <ligand>
        <name>S-adenosyl-L-methionine</name>
        <dbReference type="ChEBI" id="CHEBI:59789"/>
    </ligand>
</feature>
<accession>A0A7Y7PMP8</accession>
<feature type="binding site" description="axial binding residue" evidence="22">
    <location>
        <position position="800"/>
    </location>
    <ligand>
        <name>methylcob(III)alamin</name>
        <dbReference type="ChEBI" id="CHEBI:28115"/>
    </ligand>
    <ligandPart>
        <name>Co</name>
        <dbReference type="ChEBI" id="CHEBI:27638"/>
    </ligandPart>
</feature>
<dbReference type="SMART" id="SM01018">
    <property type="entry name" value="B12-binding_2"/>
    <property type="match status" value="1"/>
</dbReference>
<dbReference type="SUPFAM" id="SSF51717">
    <property type="entry name" value="Dihydropteroate synthetase-like"/>
    <property type="match status" value="1"/>
</dbReference>
<protein>
    <recommendedName>
        <fullName evidence="7 20">Methionine synthase</fullName>
        <ecNumber evidence="6 20">2.1.1.13</ecNumber>
    </recommendedName>
    <alternativeName>
        <fullName evidence="19 21">5-methyltetrahydrofolate--homocysteine methyltransferase</fullName>
    </alternativeName>
</protein>
<feature type="binding site" evidence="23">
    <location>
        <position position="901"/>
    </location>
    <ligand>
        <name>methylcob(III)alamin</name>
        <dbReference type="ChEBI" id="CHEBI:28115"/>
    </ligand>
</feature>
<evidence type="ECO:0000256" key="10">
    <source>
        <dbReference type="ARBA" id="ARBA00022628"/>
    </source>
</evidence>
<dbReference type="Gene3D" id="1.10.1240.10">
    <property type="entry name" value="Methionine synthase domain"/>
    <property type="match status" value="1"/>
</dbReference>
<evidence type="ECO:0000256" key="12">
    <source>
        <dbReference type="ARBA" id="ARBA00022691"/>
    </source>
</evidence>
<keyword evidence="14" id="KW-0677">Repeat</keyword>
<dbReference type="NCBIfam" id="TIGR02082">
    <property type="entry name" value="metH"/>
    <property type="match status" value="1"/>
</dbReference>
<evidence type="ECO:0000256" key="22">
    <source>
        <dbReference type="PIRSR" id="PIRSR000381-1"/>
    </source>
</evidence>
<evidence type="ECO:0000259" key="26">
    <source>
        <dbReference type="PROSITE" id="PS50970"/>
    </source>
</evidence>
<dbReference type="PIRSF" id="PIRSF000381">
    <property type="entry name" value="MetH"/>
    <property type="match status" value="1"/>
</dbReference>
<dbReference type="InterPro" id="IPR036594">
    <property type="entry name" value="Meth_synthase_dom"/>
</dbReference>
<dbReference type="PROSITE" id="PS50974">
    <property type="entry name" value="ADOMET_ACTIVATION"/>
    <property type="match status" value="1"/>
</dbReference>
<evidence type="ECO:0000256" key="24">
    <source>
        <dbReference type="PROSITE-ProRule" id="PRU00333"/>
    </source>
</evidence>
<sequence length="1272" mass="138975">MPTSSAAAPITAAVSPLHAILRQRVLVLDGAMGTMIQRHPLTEEDFRGARFADHPKPLRGNNDLLSLTRPDIIQGIHAEYFAAGADMVETNTFSGTTIAQADYGLEHVVYELNYESARLARVAADEYSARTPGKPRFVAGAIGPTNRTASLSPDVNRPGFRAVTFDELAAAYHEQVRGLVDGGVDALLIETIFDTLNAKAALYAVQQFFDEGGREVPLMISGTITDASGRTLSGQTVEAFWNSIRHLPLLSVGLNCALGADQLKTYVQELARLADVHVSSYPNAGLPNAFGGYDESAREFADVVENYLKEGLVTIVGGCCGTTPEHIAALSELTERYAPRTPPQPIPKREGLTLASNNPNPTATTGTPPFWGGAGGGVTRLAGLEPFNITPESLFVNVGERCNVTGSRAFARLVRTGDYDAALAVAREQVEGGAQVLDINMDEGMLDSELAMTTFLNLIASEPDISRVPVMIDSSKWSVLEAGLKCVQGKSIVNSISLKEGEEVFLQRARTVRQYGAAMVVMAFDEDGQADTLERRIAICQRSYDLLMGINFPAEDIIFDPNILIVGTGLEEHRNYGVEFIEAVRWIKTHLPGVLTSGGVSNISFSFRGNDVVREAMHAAFLYHAIRAGLDMGIVNPNQLAVYDEVPPVLLELVEDVLLNRRPDATERLLEFAETVKDQKGTSNQPAAGSLDWRNLPVQERLAHALIKGITDFIDEDTEAARQELSRPLEVIEGPLMAGMGVVGDLFGAGKMFLPQVVKSARVMKKAVAYLEPYLLADKQSGDRQTAGKILLATVKGDVHDIGKNIVGVVLACNNFDIVDLGVMVPLERILDEAQKQGADMIGLSGLITPSLDEMVYVAQEMEKRGLKTPLLIGGATTSRLHAAVKIAPQYSGPIVHVNDASRSVGVAASLLGSARETYARAIHDEYRQLRNDYAGRQREKAYLAIEAARENGFKADWATTPITKPSFLGTKVLEDYDLAELAEYIDWTPFFQTWELKGRYPRLLDDPTVGEAATQLFQDAQEMLRRVINEKLLTARAVIGFWPANTVGYDTIEVYQDDARQQVQAEFFTLRQQSEKAAGVPNLAFSDFLAPRQTGRADYIGGFAVTAGLGIENLLEQYAAEHDDYSSIMLKALADRLAEAFAERLHQRVREEFWGYAPAESLSNDDLIQEKYQGVRPAPGYPGCPDHTEKITLFQLLDAENNTGISLTENLAMYPASSVSGLYYAHPDSRYFGLGRIGADQVADLAERKGMPLPELERWLMPNLNYEPKTV</sequence>
<keyword evidence="15 21" id="KW-0862">Zinc</keyword>
<dbReference type="InterPro" id="IPR050554">
    <property type="entry name" value="Met_Synthase/Corrinoid"/>
</dbReference>
<evidence type="ECO:0000256" key="8">
    <source>
        <dbReference type="ARBA" id="ARBA00022603"/>
    </source>
</evidence>
<dbReference type="AlphaFoldDB" id="A0A7Y7PMP8"/>
<comment type="domain">
    <text evidence="21">Modular enzyme with four functionally distinct domains. The isolated Hcy-binding domain catalyzes methyl transfer from free methylcobalamin to homocysteine. The Hcy-binding domain in association with the pterin-binding domain catalyzes the methylation of cob(I)alamin by methyltetrahydrofolate and the methylation of homocysteine. The B12-binding domain binds the cofactor. The AdoMet activation domain binds S-adenosyl-L-methionine. Under aerobic conditions cob(I)alamin can be converted to inactive cob(II)alamin. Reductive methylation by S-adenosyl-L-methionine and flavodoxin regenerates methylcobalamin.</text>
</comment>
<dbReference type="InterPro" id="IPR003759">
    <property type="entry name" value="Cbl-bd_cap"/>
</dbReference>
<evidence type="ECO:0000313" key="32">
    <source>
        <dbReference type="Proteomes" id="UP000565521"/>
    </source>
</evidence>
<dbReference type="PROSITE" id="PS50972">
    <property type="entry name" value="PTERIN_BINDING"/>
    <property type="match status" value="1"/>
</dbReference>
<dbReference type="FunFam" id="3.20.20.330:FF:000001">
    <property type="entry name" value="Methionine synthase"/>
    <property type="match status" value="1"/>
</dbReference>
<evidence type="ECO:0000259" key="29">
    <source>
        <dbReference type="PROSITE" id="PS51332"/>
    </source>
</evidence>
<evidence type="ECO:0000256" key="20">
    <source>
        <dbReference type="NCBIfam" id="TIGR02082"/>
    </source>
</evidence>
<evidence type="ECO:0000256" key="16">
    <source>
        <dbReference type="ARBA" id="ARBA00023167"/>
    </source>
</evidence>
<dbReference type="Pfam" id="PF02310">
    <property type="entry name" value="B12-binding"/>
    <property type="match status" value="1"/>
</dbReference>
<evidence type="ECO:0000256" key="6">
    <source>
        <dbReference type="ARBA" id="ARBA00012032"/>
    </source>
</evidence>
<dbReference type="InterPro" id="IPR033706">
    <property type="entry name" value="Met_synthase_B12-bd"/>
</dbReference>
<dbReference type="GO" id="GO:0046653">
    <property type="term" value="P:tetrahydrofolate metabolic process"/>
    <property type="evidence" value="ECO:0007669"/>
    <property type="project" value="TreeGrafter"/>
</dbReference>
<dbReference type="InterPro" id="IPR037010">
    <property type="entry name" value="VitB12-dep_Met_synth_activ_sf"/>
</dbReference>
<feature type="domain" description="Pterin-binding" evidence="27">
    <location>
        <begin position="395"/>
        <end position="655"/>
    </location>
</feature>
<keyword evidence="10 21" id="KW-0846">Cobalamin</keyword>
<dbReference type="FunFam" id="3.20.20.20:FF:000002">
    <property type="entry name" value="Methionine synthase"/>
    <property type="match status" value="1"/>
</dbReference>
<evidence type="ECO:0000256" key="5">
    <source>
        <dbReference type="ARBA" id="ARBA00010398"/>
    </source>
</evidence>
<evidence type="ECO:0000259" key="27">
    <source>
        <dbReference type="PROSITE" id="PS50972"/>
    </source>
</evidence>